<keyword evidence="4" id="KW-0963">Cytoplasm</keyword>
<keyword evidence="7" id="KW-0067">ATP-binding</keyword>
<evidence type="ECO:0000256" key="7">
    <source>
        <dbReference type="ARBA" id="ARBA00022840"/>
    </source>
</evidence>
<feature type="compositionally biased region" description="Low complexity" evidence="8">
    <location>
        <begin position="138"/>
        <end position="172"/>
    </location>
</feature>
<feature type="region of interest" description="Disordered" evidence="8">
    <location>
        <begin position="113"/>
        <end position="172"/>
    </location>
</feature>
<evidence type="ECO:0000256" key="2">
    <source>
        <dbReference type="ARBA" id="ARBA00009897"/>
    </source>
</evidence>
<keyword evidence="5" id="KW-0436">Ligase</keyword>
<evidence type="ECO:0000256" key="4">
    <source>
        <dbReference type="ARBA" id="ARBA00022490"/>
    </source>
</evidence>
<dbReference type="GO" id="GO:0005737">
    <property type="term" value="C:cytoplasm"/>
    <property type="evidence" value="ECO:0007669"/>
    <property type="project" value="UniProtKB-SubCell"/>
</dbReference>
<comment type="similarity">
    <text evidence="2">Belongs to the glutamine synthetase family.</text>
</comment>
<dbReference type="FunFam" id="3.30.590.10:FF:000011">
    <property type="entry name" value="Glutamine synthetase"/>
    <property type="match status" value="1"/>
</dbReference>
<evidence type="ECO:0000256" key="8">
    <source>
        <dbReference type="SAM" id="MobiDB-lite"/>
    </source>
</evidence>
<evidence type="ECO:0000313" key="9">
    <source>
        <dbReference type="EMBL" id="RZC82203.1"/>
    </source>
</evidence>
<dbReference type="STRING" id="3469.A0A4Y7L9Q3"/>
<dbReference type="GO" id="GO:0006542">
    <property type="term" value="P:glutamine biosynthetic process"/>
    <property type="evidence" value="ECO:0007669"/>
    <property type="project" value="TreeGrafter"/>
</dbReference>
<dbReference type="InterPro" id="IPR014746">
    <property type="entry name" value="Gln_synth/guanido_kin_cat_dom"/>
</dbReference>
<evidence type="ECO:0000313" key="10">
    <source>
        <dbReference type="Proteomes" id="UP000316621"/>
    </source>
</evidence>
<protein>
    <recommendedName>
        <fullName evidence="3">glutamine synthetase</fullName>
        <ecNumber evidence="3">6.3.1.2</ecNumber>
    </recommendedName>
</protein>
<dbReference type="GO" id="GO:0004356">
    <property type="term" value="F:glutamine synthetase activity"/>
    <property type="evidence" value="ECO:0007669"/>
    <property type="project" value="UniProtKB-EC"/>
</dbReference>
<dbReference type="Gramene" id="RZC82203">
    <property type="protein sequence ID" value="RZC82203"/>
    <property type="gene ID" value="C5167_044986"/>
</dbReference>
<organism evidence="9 10">
    <name type="scientific">Papaver somniferum</name>
    <name type="common">Opium poppy</name>
    <dbReference type="NCBI Taxonomy" id="3469"/>
    <lineage>
        <taxon>Eukaryota</taxon>
        <taxon>Viridiplantae</taxon>
        <taxon>Streptophyta</taxon>
        <taxon>Embryophyta</taxon>
        <taxon>Tracheophyta</taxon>
        <taxon>Spermatophyta</taxon>
        <taxon>Magnoliopsida</taxon>
        <taxon>Ranunculales</taxon>
        <taxon>Papaveraceae</taxon>
        <taxon>Papaveroideae</taxon>
        <taxon>Papaver</taxon>
    </lineage>
</organism>
<dbReference type="GO" id="GO:0005524">
    <property type="term" value="F:ATP binding"/>
    <property type="evidence" value="ECO:0007669"/>
    <property type="project" value="UniProtKB-KW"/>
</dbReference>
<feature type="compositionally biased region" description="Low complexity" evidence="8">
    <location>
        <begin position="113"/>
        <end position="130"/>
    </location>
</feature>
<reference evidence="9 10" key="1">
    <citation type="journal article" date="2018" name="Science">
        <title>The opium poppy genome and morphinan production.</title>
        <authorList>
            <person name="Guo L."/>
            <person name="Winzer T."/>
            <person name="Yang X."/>
            <person name="Li Y."/>
            <person name="Ning Z."/>
            <person name="He Z."/>
            <person name="Teodor R."/>
            <person name="Lu Y."/>
            <person name="Bowser T.A."/>
            <person name="Graham I.A."/>
            <person name="Ye K."/>
        </authorList>
    </citation>
    <scope>NUCLEOTIDE SEQUENCE [LARGE SCALE GENOMIC DNA]</scope>
    <source>
        <strain evidence="10">cv. HN1</strain>
        <tissue evidence="9">Leaves</tissue>
    </source>
</reference>
<dbReference type="AlphaFoldDB" id="A0A4Y7L9Q3"/>
<dbReference type="Gene3D" id="3.30.590.10">
    <property type="entry name" value="Glutamine synthetase/guanido kinase, catalytic domain"/>
    <property type="match status" value="1"/>
</dbReference>
<evidence type="ECO:0000256" key="5">
    <source>
        <dbReference type="ARBA" id="ARBA00022598"/>
    </source>
</evidence>
<dbReference type="Proteomes" id="UP000316621">
    <property type="component" value="Chromosome 11"/>
</dbReference>
<dbReference type="SUPFAM" id="SSF55931">
    <property type="entry name" value="Glutamine synthetase/guanido kinase"/>
    <property type="match status" value="1"/>
</dbReference>
<evidence type="ECO:0000256" key="3">
    <source>
        <dbReference type="ARBA" id="ARBA00012937"/>
    </source>
</evidence>
<gene>
    <name evidence="9" type="ORF">C5167_044986</name>
</gene>
<dbReference type="InterPro" id="IPR050292">
    <property type="entry name" value="Glutamine_Synthetase"/>
</dbReference>
<evidence type="ECO:0000256" key="1">
    <source>
        <dbReference type="ARBA" id="ARBA00004496"/>
    </source>
</evidence>
<proteinExistence type="inferred from homology"/>
<dbReference type="EC" id="6.3.1.2" evidence="3"/>
<dbReference type="PANTHER" id="PTHR20852">
    <property type="entry name" value="GLUTAMINE SYNTHETASE"/>
    <property type="match status" value="1"/>
</dbReference>
<sequence>MLAVVLRVFVQYKFPRPQGPYYCDTGADKAFRRDIVDAHYESCLYAGINISGINGELMPGQWEFQVGPAVGISAGDEIWWLATFLSVLDASVRHYRSLYVYSQMGRQTNNSLNSAANNLLHNNTHNFTPLQSPPPPSSQSQKNHQQPPNNHRTTITISKQSSTSTTSSTHSTTTTFVFNKSSQYSITIDSFES</sequence>
<evidence type="ECO:0000256" key="6">
    <source>
        <dbReference type="ARBA" id="ARBA00022741"/>
    </source>
</evidence>
<accession>A0A4Y7L9Q3</accession>
<name>A0A4Y7L9Q3_PAPSO</name>
<keyword evidence="6" id="KW-0547">Nucleotide-binding</keyword>
<keyword evidence="10" id="KW-1185">Reference proteome</keyword>
<comment type="subcellular location">
    <subcellularLocation>
        <location evidence="1">Cytoplasm</location>
    </subcellularLocation>
</comment>
<dbReference type="PANTHER" id="PTHR20852:SF93">
    <property type="entry name" value="GLUTAMINE SYNTHETASE CYTOSOLIC ISOZYME 1-1"/>
    <property type="match status" value="1"/>
</dbReference>
<dbReference type="EMBL" id="CM010725">
    <property type="protein sequence ID" value="RZC82203.1"/>
    <property type="molecule type" value="Genomic_DNA"/>
</dbReference>